<dbReference type="Pfam" id="PF00078">
    <property type="entry name" value="RVT_1"/>
    <property type="match status" value="1"/>
</dbReference>
<dbReference type="InterPro" id="IPR051083">
    <property type="entry name" value="GrpII_Intron_Splice-Mob/Def"/>
</dbReference>
<dbReference type="PANTHER" id="PTHR34047:SF8">
    <property type="entry name" value="PROTEIN YKFC"/>
    <property type="match status" value="1"/>
</dbReference>
<organism evidence="3 4">
    <name type="scientific">Tenacibaculum finnmarkense genomovar ulcerans</name>
    <dbReference type="NCBI Taxonomy" id="2781388"/>
    <lineage>
        <taxon>Bacteria</taxon>
        <taxon>Pseudomonadati</taxon>
        <taxon>Bacteroidota</taxon>
        <taxon>Flavobacteriia</taxon>
        <taxon>Flavobacteriales</taxon>
        <taxon>Flavobacteriaceae</taxon>
        <taxon>Tenacibaculum</taxon>
        <taxon>Tenacibaculum finnmarkense</taxon>
    </lineage>
</organism>
<comment type="similarity">
    <text evidence="1">Belongs to the bacterial reverse transcriptase family.</text>
</comment>
<dbReference type="AlphaFoldDB" id="A0A2I2MBR7"/>
<dbReference type="Proteomes" id="UP000490060">
    <property type="component" value="Unassembled WGS sequence"/>
</dbReference>
<proteinExistence type="inferred from homology"/>
<evidence type="ECO:0000256" key="1">
    <source>
        <dbReference type="ARBA" id="ARBA00034120"/>
    </source>
</evidence>
<protein>
    <submittedName>
        <fullName evidence="3">DNA polymerase</fullName>
    </submittedName>
</protein>
<evidence type="ECO:0000313" key="3">
    <source>
        <dbReference type="EMBL" id="SOU89896.1"/>
    </source>
</evidence>
<name>A0A2I2MBR7_9FLAO</name>
<reference evidence="3 4" key="1">
    <citation type="submission" date="2017-11" db="EMBL/GenBank/DDBJ databases">
        <authorList>
            <person name="Duchaud E."/>
        </authorList>
    </citation>
    <scope>NUCLEOTIDE SEQUENCE [LARGE SCALE GENOMIC DNA]</scope>
    <source>
        <strain evidence="3 4">TNO010</strain>
    </source>
</reference>
<evidence type="ECO:0000259" key="2">
    <source>
        <dbReference type="PROSITE" id="PS50878"/>
    </source>
</evidence>
<gene>
    <name evidence="3" type="ORF">TNO010_60005</name>
</gene>
<dbReference type="EMBL" id="OENE01000052">
    <property type="protein sequence ID" value="SOU89896.1"/>
    <property type="molecule type" value="Genomic_DNA"/>
</dbReference>
<dbReference type="InterPro" id="IPR043502">
    <property type="entry name" value="DNA/RNA_pol_sf"/>
</dbReference>
<evidence type="ECO:0000313" key="4">
    <source>
        <dbReference type="Proteomes" id="UP000490060"/>
    </source>
</evidence>
<accession>A0A2I2MBR7</accession>
<dbReference type="PANTHER" id="PTHR34047">
    <property type="entry name" value="NUCLEAR INTRON MATURASE 1, MITOCHONDRIAL-RELATED"/>
    <property type="match status" value="1"/>
</dbReference>
<dbReference type="PROSITE" id="PS50878">
    <property type="entry name" value="RT_POL"/>
    <property type="match status" value="1"/>
</dbReference>
<dbReference type="RefSeq" id="WP_172505956.1">
    <property type="nucleotide sequence ID" value="NZ_OENE01000052.1"/>
</dbReference>
<sequence>MEKKKKKKDWFKLKKYPHIDFPLKEKDRLLWVEEYVTNPAEIKKHSFLPFIHKTSKKRKFRKEYSEDTGKVIKDAKTNKALRKADVKNRELYYASHLDSLIYGYYSEILSEKYEDKIKEYDLDEVILAYRSIPINPEDKEGSNKCNIDFANDTFNYIRKYPEEEFCVIALDIKSFFDELNHKILRNIWMQLLSTKENKLTKLPLDHFNVYKHITRFTYVDIVDIFNEFQSKIFIQKRDSKGRLLPRKRAKVSQIKYLKNQNAVAFCTKKEFYKKKNKLVRNTKFIKPNKSIKEDKKKGLPKQYGIPQGSPISSLLANAYLLNFDKTINNFIKKEGIYRRYSDDMVIVCPLAKKDEILNLAMSEIKKVKLKIQESKTQIFHFKNKQGILNCGQEFKKEINPNKNFIYLGFEFDGETTLVRSASISSFYRKMKKTVWRSKHYAKKGKNKGQIFKGRILKKFSYKGADRKRKWLWDESIQGFKKSDSYDWGNFLSYSNKASKVMTKNKIKKQTKKSWNKLIKEIKLKK</sequence>
<dbReference type="SUPFAM" id="SSF56672">
    <property type="entry name" value="DNA/RNA polymerases"/>
    <property type="match status" value="1"/>
</dbReference>
<dbReference type="InterPro" id="IPR000477">
    <property type="entry name" value="RT_dom"/>
</dbReference>
<feature type="domain" description="Reverse transcriptase" evidence="2">
    <location>
        <begin position="1"/>
        <end position="411"/>
    </location>
</feature>